<gene>
    <name evidence="1" type="ORF">JFP838_pA0089</name>
</gene>
<proteinExistence type="predicted"/>
<name>A0A140GR46_CLOPF</name>
<dbReference type="EMBL" id="CP013615">
    <property type="protein sequence ID" value="AMN31005.1"/>
    <property type="molecule type" value="Genomic_DNA"/>
</dbReference>
<evidence type="ECO:0000313" key="2">
    <source>
        <dbReference type="Proteomes" id="UP000070260"/>
    </source>
</evidence>
<dbReference type="PATRIC" id="fig|1502.177.peg.3295"/>
<dbReference type="Proteomes" id="UP000070260">
    <property type="component" value="Plasmid pJFP838A"/>
</dbReference>
<reference evidence="1 2" key="1">
    <citation type="journal article" date="2016" name="PLoS ONE">
        <title>Plasmid Characterization and Chromosome Analysis of Two netF+ Clostridium perfringens Isolates Associated with Foal and Canine Necrotizing Enteritis.</title>
        <authorList>
            <person name="Mehdizadeh Gohari I."/>
            <person name="Kropinski A.M."/>
            <person name="Weese S.J."/>
            <person name="Parreira V.R."/>
            <person name="Whitehead A.E."/>
            <person name="Boerlin P."/>
            <person name="Prescott J.F."/>
        </authorList>
    </citation>
    <scope>NUCLEOTIDE SEQUENCE [LARGE SCALE GENOMIC DNA]</scope>
    <source>
        <strain evidence="1 2">JP838</strain>
        <plasmid evidence="2">Plasmid pJFP838A</plasmid>
    </source>
</reference>
<keyword evidence="1" id="KW-0614">Plasmid</keyword>
<dbReference type="AlphaFoldDB" id="A0A140GR46"/>
<sequence length="137" mass="16325">MVLRNSMLSEIDINKYIDIIYEPINELDSKAIYINIYDYQSEEYHISSNVINLYFNSSYESSEHLFNKSLRIILIDFIRKHFQVEKIYIYSKNKSKSIAIAIGVAKYLKNYSYARELCLNTLYNPDSMVLYEFNKIQ</sequence>
<accession>A0A140GR46</accession>
<organism evidence="1 2">
    <name type="scientific">Clostridium perfringens</name>
    <dbReference type="NCBI Taxonomy" id="1502"/>
    <lineage>
        <taxon>Bacteria</taxon>
        <taxon>Bacillati</taxon>
        <taxon>Bacillota</taxon>
        <taxon>Clostridia</taxon>
        <taxon>Eubacteriales</taxon>
        <taxon>Clostridiaceae</taxon>
        <taxon>Clostridium</taxon>
    </lineage>
</organism>
<evidence type="ECO:0000313" key="1">
    <source>
        <dbReference type="EMBL" id="AMN31005.1"/>
    </source>
</evidence>
<dbReference type="RefSeq" id="WP_165489895.1">
    <property type="nucleotide sequence ID" value="NZ_JADNGM010000053.1"/>
</dbReference>
<protein>
    <submittedName>
        <fullName evidence="1">Uncharacterized protein</fullName>
    </submittedName>
</protein>
<geneLocation type="plasmid" evidence="1 2">
    <name>pJFP838A</name>
</geneLocation>